<evidence type="ECO:0000256" key="6">
    <source>
        <dbReference type="ARBA" id="ARBA00024731"/>
    </source>
</evidence>
<dbReference type="SUPFAM" id="SSF52540">
    <property type="entry name" value="P-loop containing nucleoside triphosphate hydrolases"/>
    <property type="match status" value="1"/>
</dbReference>
<dbReference type="Gene3D" id="3.30.70.240">
    <property type="match status" value="1"/>
</dbReference>
<dbReference type="CDD" id="cd03713">
    <property type="entry name" value="EFG_mtEFG_C"/>
    <property type="match status" value="1"/>
</dbReference>
<sequence length="668" mass="74085">MKEIRTFTLLGQSFSGKTALARAMFSLAGEKAPVREGEPTLAATPYRLSWQGKEYYFLDTPGDDNFLGETKLACWAADFAVLVVDATSPVKVQLEKAYAAAQEAGLPTLVFVNKLDQEKSQLEDILCELQERLGLCAVPVAYPLGEEAQLRGIIDLLKLRVYIPEGTRVRVEGLPEDLRALAEGLRKNMIEFAAEEEDELLEKYLEEEHLEPEEIMRGLRKGVLSGKLAPVCVGSVARMVGVARLLDAIAELGPSPADRGPRIAEGPEGAAEVWPDPQAPPAVLIYKTLIDPYAGRLSFGRVVSGTLSREGVLFNPHRDLSEKYAHLSVAQGEKLSEISRAGPGALVVFPKLSETRTGETLTGEGLRIKLLPPELPEPVLTYALHPETRTDEDKIGPALSKLLEEDPTLKIRRDEETREILISGLGQIHLERSVEKLRERYGVKARMDLPHIPYRETIRKPAQGVIYRHKKQTGGRGQFAEVHFHVFPLPRGQGFEFLETLTGMNVPRNFVPAVEKGVREAMEKGPLAGYPVVDVKVQFYDGKSHEVDSSDMAFKIAAFHCFKKALEQCEPVLLEPIMELEIEVPEENMGDVIGDINARRGRVLGMEARDRTQLIRAQAPLSELLRYALDLNSITGGRGTFRMRFSHYEEVPPPIAQRVIEAARADQG</sequence>
<dbReference type="InterPro" id="IPR020568">
    <property type="entry name" value="Ribosomal_Su5_D2-typ_SF"/>
</dbReference>
<dbReference type="Gene3D" id="2.40.30.10">
    <property type="entry name" value="Translation factors"/>
    <property type="match status" value="1"/>
</dbReference>
<gene>
    <name evidence="9" type="ORF">ENJ40_06195</name>
</gene>
<dbReference type="InterPro" id="IPR041095">
    <property type="entry name" value="EFG_II"/>
</dbReference>
<evidence type="ECO:0000313" key="9">
    <source>
        <dbReference type="EMBL" id="HFC98032.1"/>
    </source>
</evidence>
<dbReference type="Pfam" id="PF00679">
    <property type="entry name" value="EFG_C"/>
    <property type="match status" value="1"/>
</dbReference>
<dbReference type="InterPro" id="IPR014721">
    <property type="entry name" value="Ribsml_uS5_D2-typ_fold_subgr"/>
</dbReference>
<dbReference type="InterPro" id="IPR035647">
    <property type="entry name" value="EFG_III/V"/>
</dbReference>
<dbReference type="SUPFAM" id="SSF54211">
    <property type="entry name" value="Ribosomal protein S5 domain 2-like"/>
    <property type="match status" value="1"/>
</dbReference>
<accession>A0A7C3CLN1</accession>
<keyword evidence="2" id="KW-0547">Nucleotide-binding</keyword>
<dbReference type="CDD" id="cd16262">
    <property type="entry name" value="EFG_III"/>
    <property type="match status" value="1"/>
</dbReference>
<dbReference type="SMART" id="SM00889">
    <property type="entry name" value="EFG_IV"/>
    <property type="match status" value="1"/>
</dbReference>
<dbReference type="Pfam" id="PF14492">
    <property type="entry name" value="EFG_III"/>
    <property type="match status" value="1"/>
</dbReference>
<comment type="function">
    <text evidence="6">Catalyzes the GTP-dependent ribosomal translocation step during translation elongation. During this step, the ribosome changes from the pre-translocational (PRE) to the post-translocational (POST) state as the newly formed A-site-bound peptidyl-tRNA and P-site-bound deacylated tRNA move to the P and E sites, respectively. Catalyzes the coordinated movement of the two tRNA molecules, the mRNA and conformational changes in the ribosome.</text>
</comment>
<dbReference type="InterPro" id="IPR027417">
    <property type="entry name" value="P-loop_NTPase"/>
</dbReference>
<dbReference type="InterPro" id="IPR053905">
    <property type="entry name" value="EF-G-like_DII"/>
</dbReference>
<dbReference type="GO" id="GO:0005525">
    <property type="term" value="F:GTP binding"/>
    <property type="evidence" value="ECO:0007669"/>
    <property type="project" value="UniProtKB-KW"/>
</dbReference>
<dbReference type="FunFam" id="3.30.70.240:FF:000001">
    <property type="entry name" value="Elongation factor G"/>
    <property type="match status" value="1"/>
</dbReference>
<organism evidence="9">
    <name type="scientific">Thermosulfurimonas dismutans</name>
    <dbReference type="NCBI Taxonomy" id="999894"/>
    <lineage>
        <taxon>Bacteria</taxon>
        <taxon>Pseudomonadati</taxon>
        <taxon>Thermodesulfobacteriota</taxon>
        <taxon>Thermodesulfobacteria</taxon>
        <taxon>Thermodesulfobacteriales</taxon>
        <taxon>Thermodesulfobacteriaceae</taxon>
        <taxon>Thermosulfurimonas</taxon>
    </lineage>
</organism>
<dbReference type="FunFam" id="3.30.230.10:FF:000003">
    <property type="entry name" value="Elongation factor G"/>
    <property type="match status" value="1"/>
</dbReference>
<dbReference type="Gene3D" id="3.30.70.870">
    <property type="entry name" value="Elongation Factor G (Translational Gtpase), domain 3"/>
    <property type="match status" value="1"/>
</dbReference>
<name>A0A7C3CLN1_9BACT</name>
<dbReference type="GO" id="GO:0003924">
    <property type="term" value="F:GTPase activity"/>
    <property type="evidence" value="ECO:0007669"/>
    <property type="project" value="InterPro"/>
</dbReference>
<dbReference type="InterPro" id="IPR009022">
    <property type="entry name" value="EFG_III"/>
</dbReference>
<dbReference type="PANTHER" id="PTHR43261">
    <property type="entry name" value="TRANSLATION ELONGATION FACTOR G-RELATED"/>
    <property type="match status" value="1"/>
</dbReference>
<feature type="domain" description="Translation elongation factor EFG/EF2" evidence="8">
    <location>
        <begin position="451"/>
        <end position="570"/>
    </location>
</feature>
<dbReference type="CDD" id="cd01434">
    <property type="entry name" value="EFG_mtEFG1_IV"/>
    <property type="match status" value="1"/>
</dbReference>
<keyword evidence="5" id="KW-0342">GTP-binding</keyword>
<dbReference type="SUPFAM" id="SSF50447">
    <property type="entry name" value="Translation proteins"/>
    <property type="match status" value="1"/>
</dbReference>
<dbReference type="InterPro" id="IPR009000">
    <property type="entry name" value="Transl_B-barrel_sf"/>
</dbReference>
<dbReference type="InterPro" id="IPR000640">
    <property type="entry name" value="EFG_V-like"/>
</dbReference>
<dbReference type="PANTHER" id="PTHR43261:SF6">
    <property type="entry name" value="ELONGATION FACTOR G-LIKE PROTEIN"/>
    <property type="match status" value="1"/>
</dbReference>
<comment type="caution">
    <text evidence="9">The sequence shown here is derived from an EMBL/GenBank/DDBJ whole genome shotgun (WGS) entry which is preliminary data.</text>
</comment>
<dbReference type="Pfam" id="PF22042">
    <property type="entry name" value="EF-G_D2"/>
    <property type="match status" value="1"/>
</dbReference>
<dbReference type="InterPro" id="IPR035649">
    <property type="entry name" value="EFG_V"/>
</dbReference>
<evidence type="ECO:0000256" key="4">
    <source>
        <dbReference type="ARBA" id="ARBA00022917"/>
    </source>
</evidence>
<feature type="domain" description="Elongation factor EFG" evidence="7">
    <location>
        <begin position="572"/>
        <end position="659"/>
    </location>
</feature>
<dbReference type="EMBL" id="DRMH01000079">
    <property type="protein sequence ID" value="HFC98032.1"/>
    <property type="molecule type" value="Genomic_DNA"/>
</dbReference>
<dbReference type="InterPro" id="IPR005517">
    <property type="entry name" value="Transl_elong_EFG/EF2_IV"/>
</dbReference>
<keyword evidence="4" id="KW-0648">Protein biosynthesis</keyword>
<keyword evidence="3 9" id="KW-0251">Elongation factor</keyword>
<dbReference type="InterPro" id="IPR047872">
    <property type="entry name" value="EFG_IV"/>
</dbReference>
<evidence type="ECO:0000256" key="1">
    <source>
        <dbReference type="ARBA" id="ARBA00017872"/>
    </source>
</evidence>
<dbReference type="NCBIfam" id="NF009381">
    <property type="entry name" value="PRK12740.1-5"/>
    <property type="match status" value="1"/>
</dbReference>
<dbReference type="GO" id="GO:0003746">
    <property type="term" value="F:translation elongation factor activity"/>
    <property type="evidence" value="ECO:0007669"/>
    <property type="project" value="UniProtKB-KW"/>
</dbReference>
<dbReference type="Gene3D" id="3.30.230.10">
    <property type="match status" value="1"/>
</dbReference>
<evidence type="ECO:0000259" key="8">
    <source>
        <dbReference type="SMART" id="SM00889"/>
    </source>
</evidence>
<dbReference type="Proteomes" id="UP000886043">
    <property type="component" value="Unassembled WGS sequence"/>
</dbReference>
<proteinExistence type="predicted"/>
<evidence type="ECO:0000256" key="3">
    <source>
        <dbReference type="ARBA" id="ARBA00022768"/>
    </source>
</evidence>
<dbReference type="InterPro" id="IPR000795">
    <property type="entry name" value="T_Tr_GTP-bd_dom"/>
</dbReference>
<reference evidence="9" key="1">
    <citation type="journal article" date="2020" name="mSystems">
        <title>Genome- and Community-Level Interaction Insights into Carbon Utilization and Element Cycling Functions of Hydrothermarchaeota in Hydrothermal Sediment.</title>
        <authorList>
            <person name="Zhou Z."/>
            <person name="Liu Y."/>
            <person name="Xu W."/>
            <person name="Pan J."/>
            <person name="Luo Z.H."/>
            <person name="Li M."/>
        </authorList>
    </citation>
    <scope>NUCLEOTIDE SEQUENCE [LARGE SCALE GENOMIC DNA]</scope>
    <source>
        <strain evidence="9">HyVt-483</strain>
    </source>
</reference>
<dbReference type="SUPFAM" id="SSF54980">
    <property type="entry name" value="EF-G C-terminal domain-like"/>
    <property type="match status" value="2"/>
</dbReference>
<dbReference type="Gene3D" id="3.40.50.300">
    <property type="entry name" value="P-loop containing nucleotide triphosphate hydrolases"/>
    <property type="match status" value="1"/>
</dbReference>
<evidence type="ECO:0000256" key="5">
    <source>
        <dbReference type="ARBA" id="ARBA00023134"/>
    </source>
</evidence>
<dbReference type="Pfam" id="PF00009">
    <property type="entry name" value="GTP_EFTU"/>
    <property type="match status" value="1"/>
</dbReference>
<evidence type="ECO:0000256" key="2">
    <source>
        <dbReference type="ARBA" id="ARBA00022741"/>
    </source>
</evidence>
<dbReference type="SMART" id="SM00838">
    <property type="entry name" value="EFG_C"/>
    <property type="match status" value="1"/>
</dbReference>
<dbReference type="AlphaFoldDB" id="A0A7C3CLN1"/>
<protein>
    <recommendedName>
        <fullName evidence="1">Elongation factor G</fullName>
    </recommendedName>
</protein>
<dbReference type="GO" id="GO:0032790">
    <property type="term" value="P:ribosome disassembly"/>
    <property type="evidence" value="ECO:0007669"/>
    <property type="project" value="TreeGrafter"/>
</dbReference>
<dbReference type="Pfam" id="PF03764">
    <property type="entry name" value="EFG_IV"/>
    <property type="match status" value="1"/>
</dbReference>
<evidence type="ECO:0000259" key="7">
    <source>
        <dbReference type="SMART" id="SM00838"/>
    </source>
</evidence>